<dbReference type="EMBL" id="JAHHUM010001798">
    <property type="protein sequence ID" value="KAK5608591.1"/>
    <property type="molecule type" value="Genomic_DNA"/>
</dbReference>
<gene>
    <name evidence="2" type="ORF">CRENBAI_023400</name>
</gene>
<accession>A0AAV9RHW6</accession>
<dbReference type="AlphaFoldDB" id="A0AAV9RHW6"/>
<evidence type="ECO:0000313" key="2">
    <source>
        <dbReference type="EMBL" id="KAK5608591.1"/>
    </source>
</evidence>
<dbReference type="Proteomes" id="UP001311232">
    <property type="component" value="Unassembled WGS sequence"/>
</dbReference>
<evidence type="ECO:0000313" key="3">
    <source>
        <dbReference type="Proteomes" id="UP001311232"/>
    </source>
</evidence>
<name>A0AAV9RHW6_9TELE</name>
<reference evidence="2 3" key="1">
    <citation type="submission" date="2021-06" db="EMBL/GenBank/DDBJ databases">
        <authorList>
            <person name="Palmer J.M."/>
        </authorList>
    </citation>
    <scope>NUCLEOTIDE SEQUENCE [LARGE SCALE GENOMIC DNA]</scope>
    <source>
        <strain evidence="2 3">MEX-2019</strain>
        <tissue evidence="2">Muscle</tissue>
    </source>
</reference>
<proteinExistence type="predicted"/>
<evidence type="ECO:0000256" key="1">
    <source>
        <dbReference type="SAM" id="MobiDB-lite"/>
    </source>
</evidence>
<sequence length="89" mass="9986">MPAGAARSDDYYEYGHSGESYDSYGQEEWANSRRKGSAGRKNQRGARISQPPILNFLRAGHPSPRAFQLKLRSQLNTTVGPNMLLLFKD</sequence>
<feature type="compositionally biased region" description="Basic residues" evidence="1">
    <location>
        <begin position="32"/>
        <end position="44"/>
    </location>
</feature>
<keyword evidence="3" id="KW-1185">Reference proteome</keyword>
<organism evidence="2 3">
    <name type="scientific">Crenichthys baileyi</name>
    <name type="common">White River springfish</name>
    <dbReference type="NCBI Taxonomy" id="28760"/>
    <lineage>
        <taxon>Eukaryota</taxon>
        <taxon>Metazoa</taxon>
        <taxon>Chordata</taxon>
        <taxon>Craniata</taxon>
        <taxon>Vertebrata</taxon>
        <taxon>Euteleostomi</taxon>
        <taxon>Actinopterygii</taxon>
        <taxon>Neopterygii</taxon>
        <taxon>Teleostei</taxon>
        <taxon>Neoteleostei</taxon>
        <taxon>Acanthomorphata</taxon>
        <taxon>Ovalentaria</taxon>
        <taxon>Atherinomorphae</taxon>
        <taxon>Cyprinodontiformes</taxon>
        <taxon>Goodeidae</taxon>
        <taxon>Crenichthys</taxon>
    </lineage>
</organism>
<feature type="region of interest" description="Disordered" evidence="1">
    <location>
        <begin position="1"/>
        <end position="52"/>
    </location>
</feature>
<comment type="caution">
    <text evidence="2">The sequence shown here is derived from an EMBL/GenBank/DDBJ whole genome shotgun (WGS) entry which is preliminary data.</text>
</comment>
<protein>
    <submittedName>
        <fullName evidence="2">Uncharacterized protein</fullName>
    </submittedName>
</protein>